<proteinExistence type="predicted"/>
<keyword evidence="8" id="KW-1185">Reference proteome</keyword>
<keyword evidence="2" id="KW-0805">Transcription regulation</keyword>
<dbReference type="PROSITE" id="PS00036">
    <property type="entry name" value="BZIP_BASIC"/>
    <property type="match status" value="1"/>
</dbReference>
<dbReference type="InterPro" id="IPR046347">
    <property type="entry name" value="bZIP_sf"/>
</dbReference>
<dbReference type="GeneID" id="96904633"/>
<evidence type="ECO:0000256" key="1">
    <source>
        <dbReference type="ARBA" id="ARBA00004123"/>
    </source>
</evidence>
<evidence type="ECO:0000256" key="3">
    <source>
        <dbReference type="ARBA" id="ARBA00023163"/>
    </source>
</evidence>
<feature type="domain" description="BZIP" evidence="6">
    <location>
        <begin position="221"/>
        <end position="236"/>
    </location>
</feature>
<reference key="2">
    <citation type="submission" date="2011-08" db="EMBL/GenBank/DDBJ databases">
        <title>Genome sequence of Naumovozyma castellii.</title>
        <authorList>
            <person name="Gordon J.L."/>
            <person name="Armisen D."/>
            <person name="Proux-Wera E."/>
            <person name="OhEigeartaigh S.S."/>
            <person name="Byrne K.P."/>
            <person name="Wolfe K.H."/>
        </authorList>
    </citation>
    <scope>NUCLEOTIDE SEQUENCE</scope>
    <source>
        <strain>Type strain:CBS 4309</strain>
    </source>
</reference>
<sequence length="274" mass="30695">MIKIMMQDKVSQQPRNVNIAGTNSNSNMHILQPVMQGVTNCSPPHNFFNNNPNATYVYTPSSSLNSNANSNSSLNLPATAVSAPSSAPMPMQTSYRYQLPPVQNYNNTMPSQQPIYERRHSVSIGELNENNNSLNQSQNIAMLQSVPMRRSCQTTAPSTLRDSSSITLPPILPTSTGNTKNPSRGSFSDDPLGIVVYNQGERLNEYGQLIGKSGKLLRNTRRAAQNRNAQKAFRKRREQYIKNLEEKSRKFDSIVKENESLKRSIHLLKQQLNK</sequence>
<keyword evidence="4" id="KW-0539">Nucleus</keyword>
<dbReference type="SMART" id="SM00338">
    <property type="entry name" value="BRLZ"/>
    <property type="match status" value="1"/>
</dbReference>
<dbReference type="KEGG" id="ncs:NCAS_0G00800"/>
<evidence type="ECO:0000256" key="2">
    <source>
        <dbReference type="ARBA" id="ARBA00023015"/>
    </source>
</evidence>
<dbReference type="Gene3D" id="1.20.5.170">
    <property type="match status" value="1"/>
</dbReference>
<reference evidence="7 8" key="1">
    <citation type="journal article" date="2011" name="Proc. Natl. Acad. Sci. U.S.A.">
        <title>Evolutionary erosion of yeast sex chromosomes by mating-type switching accidents.</title>
        <authorList>
            <person name="Gordon J.L."/>
            <person name="Armisen D."/>
            <person name="Proux-Wera E."/>
            <person name="Oheigeartaigh S.S."/>
            <person name="Byrne K.P."/>
            <person name="Wolfe K.H."/>
        </authorList>
    </citation>
    <scope>NUCLEOTIDE SEQUENCE [LARGE SCALE GENOMIC DNA]</scope>
    <source>
        <strain evidence="8">ATCC 76901 / BCRC 22586 / CBS 4309 / NBRC 1992 / NRRL Y-12630</strain>
    </source>
</reference>
<evidence type="ECO:0000256" key="5">
    <source>
        <dbReference type="SAM" id="MobiDB-lite"/>
    </source>
</evidence>
<dbReference type="InterPro" id="IPR004827">
    <property type="entry name" value="bZIP"/>
</dbReference>
<dbReference type="Proteomes" id="UP000001640">
    <property type="component" value="Chromosome 7"/>
</dbReference>
<dbReference type="InParanoid" id="G0VHT3"/>
<dbReference type="PANTHER" id="PTHR40621">
    <property type="entry name" value="TRANSCRIPTION FACTOR KAPC-RELATED"/>
    <property type="match status" value="1"/>
</dbReference>
<feature type="region of interest" description="Disordered" evidence="5">
    <location>
        <begin position="155"/>
        <end position="188"/>
    </location>
</feature>
<feature type="compositionally biased region" description="Polar residues" evidence="5">
    <location>
        <begin position="155"/>
        <end position="186"/>
    </location>
</feature>
<dbReference type="GO" id="GO:0090575">
    <property type="term" value="C:RNA polymerase II transcription regulator complex"/>
    <property type="evidence" value="ECO:0007669"/>
    <property type="project" value="TreeGrafter"/>
</dbReference>
<evidence type="ECO:0000259" key="6">
    <source>
        <dbReference type="PROSITE" id="PS00036"/>
    </source>
</evidence>
<dbReference type="HOGENOM" id="CLU_1015963_0_0_1"/>
<dbReference type="GO" id="GO:0001228">
    <property type="term" value="F:DNA-binding transcription activator activity, RNA polymerase II-specific"/>
    <property type="evidence" value="ECO:0007669"/>
    <property type="project" value="TreeGrafter"/>
</dbReference>
<dbReference type="OrthoDB" id="2593073at2759"/>
<dbReference type="GO" id="GO:0000976">
    <property type="term" value="F:transcription cis-regulatory region binding"/>
    <property type="evidence" value="ECO:0007669"/>
    <property type="project" value="InterPro"/>
</dbReference>
<dbReference type="eggNOG" id="ENOG502SC5V">
    <property type="taxonomic scope" value="Eukaryota"/>
</dbReference>
<dbReference type="SUPFAM" id="SSF57959">
    <property type="entry name" value="Leucine zipper domain"/>
    <property type="match status" value="1"/>
</dbReference>
<dbReference type="CDD" id="cd14688">
    <property type="entry name" value="bZIP_YAP"/>
    <property type="match status" value="1"/>
</dbReference>
<keyword evidence="3" id="KW-0804">Transcription</keyword>
<gene>
    <name evidence="7" type="primary">NCAS0G00800</name>
    <name evidence="7" type="ordered locus">NCAS_0G00800</name>
</gene>
<organism evidence="7 8">
    <name type="scientific">Naumovozyma castellii</name>
    <name type="common">Yeast</name>
    <name type="synonym">Saccharomyces castellii</name>
    <dbReference type="NCBI Taxonomy" id="27288"/>
    <lineage>
        <taxon>Eukaryota</taxon>
        <taxon>Fungi</taxon>
        <taxon>Dikarya</taxon>
        <taxon>Ascomycota</taxon>
        <taxon>Saccharomycotina</taxon>
        <taxon>Saccharomycetes</taxon>
        <taxon>Saccharomycetales</taxon>
        <taxon>Saccharomycetaceae</taxon>
        <taxon>Naumovozyma</taxon>
    </lineage>
</organism>
<dbReference type="InterPro" id="IPR050936">
    <property type="entry name" value="AP-1-like"/>
</dbReference>
<dbReference type="RefSeq" id="XP_003677320.1">
    <property type="nucleotide sequence ID" value="XM_003677272.1"/>
</dbReference>
<name>G0VHT3_NAUCA</name>
<evidence type="ECO:0000313" key="7">
    <source>
        <dbReference type="EMBL" id="CCC70967.1"/>
    </source>
</evidence>
<evidence type="ECO:0000256" key="4">
    <source>
        <dbReference type="ARBA" id="ARBA00023242"/>
    </source>
</evidence>
<dbReference type="AlphaFoldDB" id="G0VHT3"/>
<protein>
    <recommendedName>
        <fullName evidence="6">BZIP domain-containing protein</fullName>
    </recommendedName>
</protein>
<accession>G0VHT3</accession>
<dbReference type="EMBL" id="HE576758">
    <property type="protein sequence ID" value="CCC70967.1"/>
    <property type="molecule type" value="Genomic_DNA"/>
</dbReference>
<comment type="subcellular location">
    <subcellularLocation>
        <location evidence="1">Nucleus</location>
    </subcellularLocation>
</comment>
<evidence type="ECO:0000313" key="8">
    <source>
        <dbReference type="Proteomes" id="UP000001640"/>
    </source>
</evidence>
<dbReference type="FunCoup" id="G0VHT3">
    <property type="interactions" value="1723"/>
</dbReference>
<dbReference type="Pfam" id="PF00170">
    <property type="entry name" value="bZIP_1"/>
    <property type="match status" value="1"/>
</dbReference>
<dbReference type="PANTHER" id="PTHR40621:SF6">
    <property type="entry name" value="AP-1-LIKE TRANSCRIPTION FACTOR YAP1-RELATED"/>
    <property type="match status" value="1"/>
</dbReference>
<dbReference type="STRING" id="1064592.G0VHT3"/>